<evidence type="ECO:0000313" key="3">
    <source>
        <dbReference type="EMBL" id="REG94600.1"/>
    </source>
</evidence>
<comment type="similarity">
    <text evidence="2">Belongs to the histone H1/H5 family. HCT subfamily.</text>
</comment>
<proteinExistence type="inferred from homology"/>
<reference evidence="3 4" key="1">
    <citation type="submission" date="2018-08" db="EMBL/GenBank/DDBJ databases">
        <title>Genomic Encyclopedia of Archaeal and Bacterial Type Strains, Phase II (KMG-II): from individual species to whole genera.</title>
        <authorList>
            <person name="Goeker M."/>
        </authorList>
    </citation>
    <scope>NUCLEOTIDE SEQUENCE [LARGE SCALE GENOMIC DNA]</scope>
    <source>
        <strain evidence="3 4">DSM 15986</strain>
    </source>
</reference>
<keyword evidence="4" id="KW-1185">Reference proteome</keyword>
<comment type="caution">
    <text evidence="3">The sequence shown here is derived from an EMBL/GenBank/DDBJ whole genome shotgun (WGS) entry which is preliminary data.</text>
</comment>
<evidence type="ECO:0000256" key="1">
    <source>
        <dbReference type="ARBA" id="ARBA00002333"/>
    </source>
</evidence>
<protein>
    <submittedName>
        <fullName evidence="3">Histone H1-like protein Hc1</fullName>
    </submittedName>
</protein>
<dbReference type="GO" id="GO:0030527">
    <property type="term" value="F:structural constituent of chromatin"/>
    <property type="evidence" value="ECO:0007669"/>
    <property type="project" value="InterPro"/>
</dbReference>
<dbReference type="AlphaFoldDB" id="A0A3E0EAC6"/>
<sequence>MSKFSEVSELVNSLKNDFEKFYDKGNSAAGTRVRKGMQDLKNVAQDIRKEVQDKKNEG</sequence>
<comment type="function">
    <text evidence="1">Might have a role analogous to that of eukaryotic histone proteins.</text>
</comment>
<gene>
    <name evidence="3" type="ORF">C8N25_101433</name>
</gene>
<name>A0A3E0EAC6_9BACT</name>
<accession>A0A3E0EAC6</accession>
<dbReference type="EMBL" id="QUNF01000001">
    <property type="protein sequence ID" value="REG94600.1"/>
    <property type="molecule type" value="Genomic_DNA"/>
</dbReference>
<organism evidence="3 4">
    <name type="scientific">Algoriphagus antarcticus</name>
    <dbReference type="NCBI Taxonomy" id="238540"/>
    <lineage>
        <taxon>Bacteria</taxon>
        <taxon>Pseudomonadati</taxon>
        <taxon>Bacteroidota</taxon>
        <taxon>Cytophagia</taxon>
        <taxon>Cytophagales</taxon>
        <taxon>Cyclobacteriaceae</taxon>
        <taxon>Algoriphagus</taxon>
    </lineage>
</organism>
<dbReference type="OrthoDB" id="9808717at2"/>
<evidence type="ECO:0000256" key="2">
    <source>
        <dbReference type="ARBA" id="ARBA00008424"/>
    </source>
</evidence>
<evidence type="ECO:0000313" key="4">
    <source>
        <dbReference type="Proteomes" id="UP000256405"/>
    </source>
</evidence>
<dbReference type="Proteomes" id="UP000256405">
    <property type="component" value="Unassembled WGS sequence"/>
</dbReference>
<dbReference type="InterPro" id="IPR010886">
    <property type="entry name" value="Hc1"/>
</dbReference>
<dbReference type="RefSeq" id="WP_086542086.1">
    <property type="nucleotide sequence ID" value="NZ_MSSW01000042.1"/>
</dbReference>
<dbReference type="Pfam" id="PF07432">
    <property type="entry name" value="Hc1"/>
    <property type="match status" value="1"/>
</dbReference>
<dbReference type="GO" id="GO:0003677">
    <property type="term" value="F:DNA binding"/>
    <property type="evidence" value="ECO:0007669"/>
    <property type="project" value="InterPro"/>
</dbReference>